<proteinExistence type="predicted"/>
<comment type="caution">
    <text evidence="2">The sequence shown here is derived from an EMBL/GenBank/DDBJ whole genome shotgun (WGS) entry which is preliminary data.</text>
</comment>
<dbReference type="OrthoDB" id="145416at2759"/>
<evidence type="ECO:0000313" key="2">
    <source>
        <dbReference type="EMBL" id="KAE8963540.1"/>
    </source>
</evidence>
<evidence type="ECO:0000256" key="1">
    <source>
        <dbReference type="SAM" id="MobiDB-lite"/>
    </source>
</evidence>
<dbReference type="Proteomes" id="UP000435112">
    <property type="component" value="Unassembled WGS sequence"/>
</dbReference>
<protein>
    <submittedName>
        <fullName evidence="2">Uncharacterized protein</fullName>
    </submittedName>
</protein>
<accession>A0A6A3H2J5</accession>
<organism evidence="2 3">
    <name type="scientific">Phytophthora rubi</name>
    <dbReference type="NCBI Taxonomy" id="129364"/>
    <lineage>
        <taxon>Eukaryota</taxon>
        <taxon>Sar</taxon>
        <taxon>Stramenopiles</taxon>
        <taxon>Oomycota</taxon>
        <taxon>Peronosporomycetes</taxon>
        <taxon>Peronosporales</taxon>
        <taxon>Peronosporaceae</taxon>
        <taxon>Phytophthora</taxon>
    </lineage>
</organism>
<feature type="region of interest" description="Disordered" evidence="1">
    <location>
        <begin position="45"/>
        <end position="65"/>
    </location>
</feature>
<sequence length="101" mass="11113">MEPSTAHVLLETSYVVLSSVKSDEKSYIGATATFRPARQLQRLRHHRSSADRRQHGAQHRARQRDYCSGFDTTGAAPIAASLEPSTAHVLPAMSYVVLNPP</sequence>
<gene>
    <name evidence="2" type="ORF">PR002_g29257</name>
</gene>
<dbReference type="EMBL" id="QXFU01005657">
    <property type="protein sequence ID" value="KAE8963540.1"/>
    <property type="molecule type" value="Genomic_DNA"/>
</dbReference>
<dbReference type="AlphaFoldDB" id="A0A6A3H2J5"/>
<reference evidence="2 3" key="1">
    <citation type="submission" date="2018-09" db="EMBL/GenBank/DDBJ databases">
        <title>Genomic investigation of the strawberry pathogen Phytophthora fragariae indicates pathogenicity is determined by transcriptional variation in three key races.</title>
        <authorList>
            <person name="Adams T.M."/>
            <person name="Armitage A.D."/>
            <person name="Sobczyk M.K."/>
            <person name="Bates H.J."/>
            <person name="Dunwell J.M."/>
            <person name="Nellist C.F."/>
            <person name="Harrison R.J."/>
        </authorList>
    </citation>
    <scope>NUCLEOTIDE SEQUENCE [LARGE SCALE GENOMIC DNA]</scope>
    <source>
        <strain evidence="2 3">SCRP324</strain>
    </source>
</reference>
<evidence type="ECO:0000313" key="3">
    <source>
        <dbReference type="Proteomes" id="UP000435112"/>
    </source>
</evidence>
<name>A0A6A3H2J5_9STRA</name>